<sequence length="498" mass="54898">MPRDDEEPIIGSDDEALETGVLAPPANRFFGGSASWLKRPRSLILEPAVFLVFFGRFLTDAVYQNQILYQTCVTVMEYNATECEPFLGTDRASDEVKKIEGQVQEYASTITMISSMLESTVPAIVSLFLGPWSDKFGRRPILLSTFTGYFISAIILIVLTQVTAATNISPWWFLLSSTPSVFSGGTCALITILYCHVSDVATEDKRAMRMVTMEAALGLGMMAGGVASGYIYAATGASTLFILVGSIISIALIYVYFFVPESLKSEDLQTGPRIREFFRLDLVKVLVKTCIRKRENYDRAIIWFVMMSLTLCVFAMEGESTVNYMFMRKQFDYTVQDYSVFNAARVVIQVVGSTIAMILLRRLLGMSTIMMTLLAFACCVLESTVRATAVYGSEMYLALILGMMRGVMSPMCKAILSHVTPSSELGKIFSLTTSLQSISPLGAAPLYTAVYQATVNFYPGIFNFISVALYFLCYCMSAAVFGIQKSMGSDNVYQAIGS</sequence>
<dbReference type="PROSITE" id="PS00216">
    <property type="entry name" value="SUGAR_TRANSPORT_1"/>
    <property type="match status" value="1"/>
</dbReference>
<name>A0AB39Z6B0_DROSZ</name>
<evidence type="ECO:0000256" key="5">
    <source>
        <dbReference type="SAM" id="Phobius"/>
    </source>
</evidence>
<feature type="transmembrane region" description="Helical" evidence="5">
    <location>
        <begin position="461"/>
        <end position="483"/>
    </location>
</feature>
<evidence type="ECO:0000259" key="6">
    <source>
        <dbReference type="PROSITE" id="PS50850"/>
    </source>
</evidence>
<dbReference type="GO" id="GO:0016020">
    <property type="term" value="C:membrane"/>
    <property type="evidence" value="ECO:0007669"/>
    <property type="project" value="UniProtKB-SubCell"/>
</dbReference>
<feature type="transmembrane region" description="Helical" evidence="5">
    <location>
        <begin position="338"/>
        <end position="360"/>
    </location>
</feature>
<protein>
    <submittedName>
        <fullName evidence="8">Probable peptidoglycan muropeptide transporter SLC46</fullName>
    </submittedName>
</protein>
<comment type="subcellular location">
    <subcellularLocation>
        <location evidence="1">Membrane</location>
        <topology evidence="1">Multi-pass membrane protein</topology>
    </subcellularLocation>
</comment>
<dbReference type="InterPro" id="IPR011701">
    <property type="entry name" value="MFS"/>
</dbReference>
<evidence type="ECO:0000313" key="8">
    <source>
        <dbReference type="RefSeq" id="XP_016929153.2"/>
    </source>
</evidence>
<feature type="transmembrane region" description="Helical" evidence="5">
    <location>
        <begin position="141"/>
        <end position="159"/>
    </location>
</feature>
<gene>
    <name evidence="8" type="primary">LOC108009363</name>
</gene>
<feature type="transmembrane region" description="Helical" evidence="5">
    <location>
        <begin position="300"/>
        <end position="318"/>
    </location>
</feature>
<dbReference type="InterPro" id="IPR005829">
    <property type="entry name" value="Sugar_transporter_CS"/>
</dbReference>
<organism evidence="7 8">
    <name type="scientific">Drosophila suzukii</name>
    <name type="common">Spotted-wing drosophila fruit fly</name>
    <dbReference type="NCBI Taxonomy" id="28584"/>
    <lineage>
        <taxon>Eukaryota</taxon>
        <taxon>Metazoa</taxon>
        <taxon>Ecdysozoa</taxon>
        <taxon>Arthropoda</taxon>
        <taxon>Hexapoda</taxon>
        <taxon>Insecta</taxon>
        <taxon>Pterygota</taxon>
        <taxon>Neoptera</taxon>
        <taxon>Endopterygota</taxon>
        <taxon>Diptera</taxon>
        <taxon>Brachycera</taxon>
        <taxon>Muscomorpha</taxon>
        <taxon>Ephydroidea</taxon>
        <taxon>Drosophilidae</taxon>
        <taxon>Drosophila</taxon>
        <taxon>Sophophora</taxon>
    </lineage>
</organism>
<dbReference type="GeneID" id="108009363"/>
<feature type="domain" description="Major facilitator superfamily (MFS) profile" evidence="6">
    <location>
        <begin position="48"/>
        <end position="478"/>
    </location>
</feature>
<accession>A0AB39Z6B0</accession>
<evidence type="ECO:0000313" key="7">
    <source>
        <dbReference type="Proteomes" id="UP001652628"/>
    </source>
</evidence>
<dbReference type="PANTHER" id="PTHR23507">
    <property type="entry name" value="ZGC:174356"/>
    <property type="match status" value="1"/>
</dbReference>
<dbReference type="CDD" id="cd17386">
    <property type="entry name" value="MFS_SLC46"/>
    <property type="match status" value="1"/>
</dbReference>
<keyword evidence="7" id="KW-1185">Reference proteome</keyword>
<feature type="transmembrane region" description="Helical" evidence="5">
    <location>
        <begin position="171"/>
        <end position="194"/>
    </location>
</feature>
<dbReference type="AlphaFoldDB" id="A0AB39Z6B0"/>
<dbReference type="Pfam" id="PF07690">
    <property type="entry name" value="MFS_1"/>
    <property type="match status" value="1"/>
</dbReference>
<dbReference type="PROSITE" id="PS50850">
    <property type="entry name" value="MFS"/>
    <property type="match status" value="1"/>
</dbReference>
<dbReference type="PANTHER" id="PTHR23507:SF39">
    <property type="entry name" value="GH23453P-RELATED"/>
    <property type="match status" value="1"/>
</dbReference>
<evidence type="ECO:0000256" key="3">
    <source>
        <dbReference type="ARBA" id="ARBA00022989"/>
    </source>
</evidence>
<evidence type="ECO:0000256" key="1">
    <source>
        <dbReference type="ARBA" id="ARBA00004141"/>
    </source>
</evidence>
<feature type="transmembrane region" description="Helical" evidence="5">
    <location>
        <begin position="215"/>
        <end position="233"/>
    </location>
</feature>
<keyword evidence="2 5" id="KW-0812">Transmembrane</keyword>
<reference evidence="8" key="1">
    <citation type="submission" date="2025-08" db="UniProtKB">
        <authorList>
            <consortium name="RefSeq"/>
        </authorList>
    </citation>
    <scope>IDENTIFICATION</scope>
</reference>
<dbReference type="RefSeq" id="XP_016929153.2">
    <property type="nucleotide sequence ID" value="XM_017073664.4"/>
</dbReference>
<feature type="transmembrane region" description="Helical" evidence="5">
    <location>
        <begin position="239"/>
        <end position="259"/>
    </location>
</feature>
<keyword evidence="4 5" id="KW-0472">Membrane</keyword>
<dbReference type="InterPro" id="IPR036259">
    <property type="entry name" value="MFS_trans_sf"/>
</dbReference>
<evidence type="ECO:0000256" key="4">
    <source>
        <dbReference type="ARBA" id="ARBA00023136"/>
    </source>
</evidence>
<proteinExistence type="predicted"/>
<dbReference type="Gene3D" id="1.20.1250.20">
    <property type="entry name" value="MFS general substrate transporter like domains"/>
    <property type="match status" value="1"/>
</dbReference>
<dbReference type="InterPro" id="IPR020846">
    <property type="entry name" value="MFS_dom"/>
</dbReference>
<dbReference type="GO" id="GO:0022857">
    <property type="term" value="F:transmembrane transporter activity"/>
    <property type="evidence" value="ECO:0007669"/>
    <property type="project" value="InterPro"/>
</dbReference>
<keyword evidence="3 5" id="KW-1133">Transmembrane helix</keyword>
<evidence type="ECO:0000256" key="2">
    <source>
        <dbReference type="ARBA" id="ARBA00022692"/>
    </source>
</evidence>
<dbReference type="Proteomes" id="UP001652628">
    <property type="component" value="Chromosome 2R"/>
</dbReference>
<dbReference type="SUPFAM" id="SSF103473">
    <property type="entry name" value="MFS general substrate transporter"/>
    <property type="match status" value="1"/>
</dbReference>